<dbReference type="PANTHER" id="PTHR34753:SF1">
    <property type="entry name" value="TELOMERASE RNA COMPONENT INTERACTING RNASE"/>
    <property type="match status" value="1"/>
</dbReference>
<keyword evidence="3" id="KW-1185">Reference proteome</keyword>
<dbReference type="EMBL" id="CAJVCH010127264">
    <property type="protein sequence ID" value="CAG7725829.1"/>
    <property type="molecule type" value="Genomic_DNA"/>
</dbReference>
<organism evidence="2 3">
    <name type="scientific">Allacma fusca</name>
    <dbReference type="NCBI Taxonomy" id="39272"/>
    <lineage>
        <taxon>Eukaryota</taxon>
        <taxon>Metazoa</taxon>
        <taxon>Ecdysozoa</taxon>
        <taxon>Arthropoda</taxon>
        <taxon>Hexapoda</taxon>
        <taxon>Collembola</taxon>
        <taxon>Symphypleona</taxon>
        <taxon>Sminthuridae</taxon>
        <taxon>Allacma</taxon>
    </lineage>
</organism>
<feature type="compositionally biased region" description="Polar residues" evidence="1">
    <location>
        <begin position="10"/>
        <end position="20"/>
    </location>
</feature>
<feature type="region of interest" description="Disordered" evidence="1">
    <location>
        <begin position="114"/>
        <end position="205"/>
    </location>
</feature>
<dbReference type="GO" id="GO:0008408">
    <property type="term" value="F:3'-5' exonuclease activity"/>
    <property type="evidence" value="ECO:0007669"/>
    <property type="project" value="InterPro"/>
</dbReference>
<dbReference type="OrthoDB" id="5983145at2759"/>
<dbReference type="Proteomes" id="UP000708208">
    <property type="component" value="Unassembled WGS sequence"/>
</dbReference>
<reference evidence="2" key="1">
    <citation type="submission" date="2021-06" db="EMBL/GenBank/DDBJ databases">
        <authorList>
            <person name="Hodson N. C."/>
            <person name="Mongue J. A."/>
            <person name="Jaron S. K."/>
        </authorList>
    </citation>
    <scope>NUCLEOTIDE SEQUENCE</scope>
</reference>
<evidence type="ECO:0000313" key="2">
    <source>
        <dbReference type="EMBL" id="CAG7725829.1"/>
    </source>
</evidence>
<comment type="caution">
    <text evidence="2">The sequence shown here is derived from an EMBL/GenBank/DDBJ whole genome shotgun (WGS) entry which is preliminary data.</text>
</comment>
<proteinExistence type="predicted"/>
<feature type="region of interest" description="Disordered" evidence="1">
    <location>
        <begin position="1"/>
        <end position="58"/>
    </location>
</feature>
<dbReference type="InterPro" id="IPR038838">
    <property type="entry name" value="TRIR"/>
</dbReference>
<dbReference type="PANTHER" id="PTHR34753">
    <property type="entry name" value="TELOMERASE RNA COMPONENT INTERACTING RNASE"/>
    <property type="match status" value="1"/>
</dbReference>
<evidence type="ECO:0000256" key="1">
    <source>
        <dbReference type="SAM" id="MobiDB-lite"/>
    </source>
</evidence>
<sequence length="234" mass="26331">MTRGMRNTDYKMSSGNQNSYDYGEPYRNYPSRPAEDLNQRRIPDPSIGARGYPFPPGNPYPPMYGQLPTNVHIPPMFNRSGPPPMPPRFGNYPNQVNNWTQYHASPWRLDTPPANIAYSHPPAPVPQQSSSTYLPIPKPPSPERVTAVTDNKRSGSTDPAIDEKDEEKDTKKPVPIMVGKRRGGKVLPTGIVKKPRAGNATQGRTDAWGQYMAEVKKYKEQSCEEERKNRPLVK</sequence>
<gene>
    <name evidence="2" type="ORF">AFUS01_LOCUS14772</name>
</gene>
<evidence type="ECO:0000313" key="3">
    <source>
        <dbReference type="Proteomes" id="UP000708208"/>
    </source>
</evidence>
<dbReference type="GO" id="GO:0008409">
    <property type="term" value="F:5'-3' exonuclease activity"/>
    <property type="evidence" value="ECO:0007669"/>
    <property type="project" value="InterPro"/>
</dbReference>
<dbReference type="AlphaFoldDB" id="A0A8J2KGH4"/>
<feature type="compositionally biased region" description="Basic and acidic residues" evidence="1">
    <location>
        <begin position="33"/>
        <end position="43"/>
    </location>
</feature>
<name>A0A8J2KGH4_9HEXA</name>
<protein>
    <submittedName>
        <fullName evidence="2">Uncharacterized protein</fullName>
    </submittedName>
</protein>
<accession>A0A8J2KGH4</accession>